<comment type="caution">
    <text evidence="3">The sequence shown here is derived from an EMBL/GenBank/DDBJ whole genome shotgun (WGS) entry which is preliminary data.</text>
</comment>
<reference evidence="3" key="1">
    <citation type="submission" date="2021-11" db="EMBL/GenBank/DDBJ databases">
        <title>Legionella maioricencis sp. nov., a new species isolated from hot water samples in Mallorca.</title>
        <authorList>
            <person name="Crespi S."/>
            <person name="Drasar V."/>
            <person name="Salva-Serra F."/>
            <person name="Jaen-Luchoro D."/>
            <person name="Pineiro-Iglesias B."/>
            <person name="Aliaga F."/>
            <person name="Fernandez-Juarez V."/>
            <person name="Coll G."/>
            <person name="Moore E.R.B."/>
            <person name="Bennasar-Figueras A."/>
        </authorList>
    </citation>
    <scope>NUCLEOTIDE SEQUENCE</scope>
    <source>
        <strain evidence="3">HCPI-6</strain>
    </source>
</reference>
<evidence type="ECO:0000313" key="4">
    <source>
        <dbReference type="Proteomes" id="UP001139721"/>
    </source>
</evidence>
<organism evidence="3 4">
    <name type="scientific">Legionella maioricensis</name>
    <dbReference type="NCBI Taxonomy" id="2896528"/>
    <lineage>
        <taxon>Bacteria</taxon>
        <taxon>Pseudomonadati</taxon>
        <taxon>Pseudomonadota</taxon>
        <taxon>Gammaproteobacteria</taxon>
        <taxon>Legionellales</taxon>
        <taxon>Legionellaceae</taxon>
        <taxon>Legionella</taxon>
    </lineage>
</organism>
<keyword evidence="2" id="KW-0472">Membrane</keyword>
<dbReference type="EMBL" id="JAJKBJ010000035">
    <property type="protein sequence ID" value="MCL9685699.1"/>
    <property type="molecule type" value="Genomic_DNA"/>
</dbReference>
<proteinExistence type="predicted"/>
<keyword evidence="2" id="KW-1133">Transmembrane helix</keyword>
<keyword evidence="4" id="KW-1185">Reference proteome</keyword>
<keyword evidence="2" id="KW-0812">Transmembrane</keyword>
<accession>A0A9X2IC99</accession>
<protein>
    <submittedName>
        <fullName evidence="3">Uncharacterized protein</fullName>
    </submittedName>
</protein>
<evidence type="ECO:0000256" key="1">
    <source>
        <dbReference type="SAM" id="Coils"/>
    </source>
</evidence>
<gene>
    <name evidence="3" type="ORF">LOX96_16480</name>
</gene>
<sequence>MPNLKKITGNYIQVTDLTGLPAEFYAPQSLEEYNEQIDKDLHRMAYLSFDHPVSYIKEKLRDSSHLPTDESRSFTQGNFEGGTFNRLIIDLSPQFDKVRKLALAEGTENEGRANDIRVAYIDDDGNHCALSIGYLRDDPDVAKGEEFVPVEQRKRLFSVCIIKNTNLAPADRTVTLLTHPVFVSESLAKNSSDVEEQDVAKEVNSLLNSKKFSTLLTDMFDGEALSASKFDDLRKRIQQNRNIDNRDFKQDQLKELNDWLKSLLPDDRDVRAYMAEINERASSDINFFKDDNYNKTLDEIFKTISSAGKELAPEQQEEILIKSQLTYIFMKLELKSFEVDLATNAGKILADQYQNQAKLLRGLRDNPTGEEKQYLEKGLEQLLDIFDTRVPKILKLQQFIKNEQKKYNNNEVLEHLKEIENDLMANIDSYTEASWAIKLDSSSDDVEKFVVALEEKDTPILKEKLQGFARQLKDHAATLSDSDEDLAKRILTKAGNLSNLSYIESIPYKKLDFSQVLSNVMREINDDKLKEDIVHQLKQLGESLTEQDPLFLKKRIMERAAELDKESTKEVLALGRDFKKVSAEMITGFFNSERISQKQIIRAEAKKEIEALPIPSVPSSANQNWFQRNRNSLIVGGVGLLAVISLVLILTGVLAPLGVAIAAGTAATVAIAGASTLGAITIGAGANVVKNEIQLSNEIQNYPKQKQAYDDRVRLINDQRDDKLRKLDTVFEENSANFLKNKIENKGEISTKTEVHDVAQVISKEVELTDVSEATSPLPLALEAESLLSQLEQQIETCGEALEKASQVVVRAPIIASETPSKAKVVPQEEVVDEVVQQNTIKS</sequence>
<dbReference type="Proteomes" id="UP001139721">
    <property type="component" value="Unassembled WGS sequence"/>
</dbReference>
<dbReference type="RefSeq" id="WP_250424609.1">
    <property type="nucleotide sequence ID" value="NZ_JAJKBJ010000035.1"/>
</dbReference>
<feature type="coiled-coil region" evidence="1">
    <location>
        <begin position="402"/>
        <end position="433"/>
    </location>
</feature>
<keyword evidence="1" id="KW-0175">Coiled coil</keyword>
<name>A0A9X2IC99_9GAMM</name>
<dbReference type="AlphaFoldDB" id="A0A9X2IC99"/>
<feature type="transmembrane region" description="Helical" evidence="2">
    <location>
        <begin position="661"/>
        <end position="689"/>
    </location>
</feature>
<feature type="transmembrane region" description="Helical" evidence="2">
    <location>
        <begin position="633"/>
        <end position="655"/>
    </location>
</feature>
<evidence type="ECO:0000256" key="2">
    <source>
        <dbReference type="SAM" id="Phobius"/>
    </source>
</evidence>
<evidence type="ECO:0000313" key="3">
    <source>
        <dbReference type="EMBL" id="MCL9685699.1"/>
    </source>
</evidence>